<reference evidence="2" key="1">
    <citation type="submission" date="2020-05" db="UniProtKB">
        <authorList>
            <consortium name="EnsemblMetazoa"/>
        </authorList>
    </citation>
    <scope>IDENTIFICATION</scope>
    <source>
        <strain evidence="2">USDA</strain>
    </source>
</reference>
<dbReference type="AlphaFoldDB" id="A0A1I8PET1"/>
<gene>
    <name evidence="2" type="primary">106095155</name>
</gene>
<feature type="chain" id="PRO_5009326509" description="MD-2-related lipid-recognition domain-containing protein" evidence="1">
    <location>
        <begin position="22"/>
        <end position="179"/>
    </location>
</feature>
<dbReference type="InterPro" id="IPR010512">
    <property type="entry name" value="DUF1091"/>
</dbReference>
<keyword evidence="3" id="KW-1185">Reference proteome</keyword>
<name>A0A1I8PET1_STOCA</name>
<evidence type="ECO:0000256" key="1">
    <source>
        <dbReference type="SAM" id="SignalP"/>
    </source>
</evidence>
<dbReference type="VEuPathDB" id="VectorBase:SCAU007382"/>
<dbReference type="OrthoDB" id="7727171at2759"/>
<dbReference type="PANTHER" id="PTHR20898">
    <property type="entry name" value="DAEDALUS ON 3-RELATED-RELATED"/>
    <property type="match status" value="1"/>
</dbReference>
<sequence length="179" mass="21131">MNIRLIWWTVIATLASKRLCGFKTKFTNLQCDEFDKPFATFKTCRLKALSRHQVSLNVHVQLHQVPVNNVTINAQLLRKGYDNGYKPFMYNNTADFCQFLKSSSRYMFWKIIFFKIVRPISNINHSCPFDHDIIVKDLILDSSMLELMPFPTNEYMVRLKVAAYNHYKAEVRVYLSIYD</sequence>
<proteinExistence type="predicted"/>
<dbReference type="Proteomes" id="UP000095300">
    <property type="component" value="Unassembled WGS sequence"/>
</dbReference>
<dbReference type="SMART" id="SM00697">
    <property type="entry name" value="DM8"/>
    <property type="match status" value="1"/>
</dbReference>
<dbReference type="Pfam" id="PF06477">
    <property type="entry name" value="DUF1091"/>
    <property type="match status" value="1"/>
</dbReference>
<organism evidence="2 3">
    <name type="scientific">Stomoxys calcitrans</name>
    <name type="common">Stable fly</name>
    <name type="synonym">Conops calcitrans</name>
    <dbReference type="NCBI Taxonomy" id="35570"/>
    <lineage>
        <taxon>Eukaryota</taxon>
        <taxon>Metazoa</taxon>
        <taxon>Ecdysozoa</taxon>
        <taxon>Arthropoda</taxon>
        <taxon>Hexapoda</taxon>
        <taxon>Insecta</taxon>
        <taxon>Pterygota</taxon>
        <taxon>Neoptera</taxon>
        <taxon>Endopterygota</taxon>
        <taxon>Diptera</taxon>
        <taxon>Brachycera</taxon>
        <taxon>Muscomorpha</taxon>
        <taxon>Muscoidea</taxon>
        <taxon>Muscidae</taxon>
        <taxon>Stomoxys</taxon>
    </lineage>
</organism>
<dbReference type="EnsemblMetazoa" id="SCAU007382-RA">
    <property type="protein sequence ID" value="SCAU007382-PA"/>
    <property type="gene ID" value="SCAU007382"/>
</dbReference>
<evidence type="ECO:0000313" key="2">
    <source>
        <dbReference type="EnsemblMetazoa" id="SCAU007382-PA"/>
    </source>
</evidence>
<protein>
    <recommendedName>
        <fullName evidence="4">MD-2-related lipid-recognition domain-containing protein</fullName>
    </recommendedName>
</protein>
<keyword evidence="1" id="KW-0732">Signal</keyword>
<evidence type="ECO:0008006" key="4">
    <source>
        <dbReference type="Google" id="ProtNLM"/>
    </source>
</evidence>
<dbReference type="PANTHER" id="PTHR20898:SF0">
    <property type="entry name" value="DAEDALUS ON 3-RELATED"/>
    <property type="match status" value="1"/>
</dbReference>
<accession>A0A1I8PET1</accession>
<evidence type="ECO:0000313" key="3">
    <source>
        <dbReference type="Proteomes" id="UP000095300"/>
    </source>
</evidence>
<feature type="signal peptide" evidence="1">
    <location>
        <begin position="1"/>
        <end position="21"/>
    </location>
</feature>